<dbReference type="GO" id="GO:0046475">
    <property type="term" value="P:glycerophospholipid catabolic process"/>
    <property type="evidence" value="ECO:0007669"/>
    <property type="project" value="TreeGrafter"/>
</dbReference>
<evidence type="ECO:0000313" key="4">
    <source>
        <dbReference type="Proteomes" id="UP000247792"/>
    </source>
</evidence>
<evidence type="ECO:0000256" key="1">
    <source>
        <dbReference type="ARBA" id="ARBA00023098"/>
    </source>
</evidence>
<evidence type="ECO:0000313" key="3">
    <source>
        <dbReference type="EMBL" id="PXX46813.1"/>
    </source>
</evidence>
<dbReference type="AlphaFoldDB" id="A0A318JHG7"/>
<dbReference type="EMBL" id="QJKB01000001">
    <property type="protein sequence ID" value="PXX46813.1"/>
    <property type="molecule type" value="Genomic_DNA"/>
</dbReference>
<name>A0A318JHG7_9BURK</name>
<reference evidence="3 4" key="1">
    <citation type="submission" date="2018-05" db="EMBL/GenBank/DDBJ databases">
        <title>Genomic Encyclopedia of Type Strains, Phase IV (KMG-IV): sequencing the most valuable type-strain genomes for metagenomic binning, comparative biology and taxonomic classification.</title>
        <authorList>
            <person name="Goeker M."/>
        </authorList>
    </citation>
    <scope>NUCLEOTIDE SEQUENCE [LARGE SCALE GENOMIC DNA]</scope>
    <source>
        <strain evidence="3 4">DSM 19792</strain>
    </source>
</reference>
<dbReference type="GO" id="GO:0004623">
    <property type="term" value="F:phospholipase A2 activity"/>
    <property type="evidence" value="ECO:0007669"/>
    <property type="project" value="TreeGrafter"/>
</dbReference>
<keyword evidence="4" id="KW-1185">Reference proteome</keyword>
<dbReference type="OrthoDB" id="8541087at2"/>
<accession>A0A318JHG7</accession>
<dbReference type="RefSeq" id="WP_110253259.1">
    <property type="nucleotide sequence ID" value="NZ_QJKB01000001.1"/>
</dbReference>
<dbReference type="PANTHER" id="PTHR10728:SF40">
    <property type="entry name" value="PATATIN FAMILY PROTEIN"/>
    <property type="match status" value="1"/>
</dbReference>
<evidence type="ECO:0000259" key="2">
    <source>
        <dbReference type="Pfam" id="PF01734"/>
    </source>
</evidence>
<comment type="caution">
    <text evidence="3">The sequence shown here is derived from an EMBL/GenBank/DDBJ whole genome shotgun (WGS) entry which is preliminary data.</text>
</comment>
<feature type="domain" description="PNPLA" evidence="2">
    <location>
        <begin position="79"/>
        <end position="304"/>
    </location>
</feature>
<dbReference type="SUPFAM" id="SSF52151">
    <property type="entry name" value="FabD/lysophospholipase-like"/>
    <property type="match status" value="1"/>
</dbReference>
<dbReference type="InterPro" id="IPR016035">
    <property type="entry name" value="Acyl_Trfase/lysoPLipase"/>
</dbReference>
<keyword evidence="1" id="KW-0443">Lipid metabolism</keyword>
<organism evidence="3 4">
    <name type="scientific">Undibacterium pigrum</name>
    <dbReference type="NCBI Taxonomy" id="401470"/>
    <lineage>
        <taxon>Bacteria</taxon>
        <taxon>Pseudomonadati</taxon>
        <taxon>Pseudomonadota</taxon>
        <taxon>Betaproteobacteria</taxon>
        <taxon>Burkholderiales</taxon>
        <taxon>Oxalobacteraceae</taxon>
        <taxon>Undibacterium</taxon>
    </lineage>
</organism>
<dbReference type="PANTHER" id="PTHR10728">
    <property type="entry name" value="CYTOSOLIC PHOSPHOLIPASE A2"/>
    <property type="match status" value="1"/>
</dbReference>
<protein>
    <submittedName>
        <fullName evidence="3">Patatin-like phospholipase</fullName>
    </submittedName>
</protein>
<gene>
    <name evidence="3" type="ORF">DFR42_101389</name>
</gene>
<dbReference type="InterPro" id="IPR002641">
    <property type="entry name" value="PNPLA_dom"/>
</dbReference>
<dbReference type="Gene3D" id="3.40.1090.10">
    <property type="entry name" value="Cytosolic phospholipase A2 catalytic domain"/>
    <property type="match status" value="2"/>
</dbReference>
<sequence>MLNIPPIKNAFFGASIWATMFLSGCATLHIDERNPHINLKASSADTSVPRANYPSRLGCASTTVAENDPCLHPMFVGVAISGGGLRAANFGLGVIAQLRNFGLFDEVTALSSVSGGSLAAAAVSLKPLENEADFDLMSAQLRKDYLSSWVYRSANPMNFVPTLTSGKNATRILADVFDAGIYKGAVYGDLGERKPGRPSLYINSSHAHRFVGADTLTTRGLNSSEASLQGFTFTDAAFKEIGSDLNQLRVADAVAASAAYPGLFVPLALKNFNADNELYHHSSPKFLHLYDAGSSDNLGVDALIRAYSEILVGTQDLSCLLILVDAHVNDRGDLSGSLADTRSSMIDYVISPSIYRAFDSLLEQRREGQLDVLGVPLASDQSYRFNPNVNIPLKNYAYSGVAKSAADARQFASDEIPAITVGRSINHANCAVWHIGLDRLLELTRKGSPRKRNAFLQKNGADEYRDESHRDNQLIKLDRFVNSIQTNYKLAVNGPGRCEEAPIQNSLFESARVLMTMDTDSNNKLVTWLKDHHREKLSQDISNLLASKAAQDQESVIKVPRYSVQEPTSSHPLASWINCGK</sequence>
<proteinExistence type="predicted"/>
<dbReference type="Proteomes" id="UP000247792">
    <property type="component" value="Unassembled WGS sequence"/>
</dbReference>
<dbReference type="Pfam" id="PF01734">
    <property type="entry name" value="Patatin"/>
    <property type="match status" value="1"/>
</dbReference>
<dbReference type="GO" id="GO:0005829">
    <property type="term" value="C:cytosol"/>
    <property type="evidence" value="ECO:0007669"/>
    <property type="project" value="TreeGrafter"/>
</dbReference>